<reference evidence="2 3" key="3">
    <citation type="journal article" date="2008" name="Appl. Environ. Microbiol.">
        <title>Identification of mobile elements and pseudogenes in the Shewanella oneidensis MR-1 genome.</title>
        <authorList>
            <person name="Romine M.F."/>
            <person name="Carlson T.S."/>
            <person name="Norbeck A.D."/>
            <person name="McCue L.A."/>
            <person name="Lipton M.S."/>
        </authorList>
    </citation>
    <scope>NUCLEOTIDE SEQUENCE [LARGE SCALE GENOMIC DNA]</scope>
    <source>
        <strain evidence="3">ATCC 700550 / JCM 31522 / CIP 106686 / LMG 19005 / NCIMB 14063 / MR-1</strain>
    </source>
</reference>
<dbReference type="PaxDb" id="211586-SO_1685"/>
<dbReference type="Proteomes" id="UP000008186">
    <property type="component" value="Chromosome"/>
</dbReference>
<proteinExistence type="predicted"/>
<keyword evidence="1" id="KW-0812">Transmembrane</keyword>
<evidence type="ECO:0000256" key="1">
    <source>
        <dbReference type="SAM" id="Phobius"/>
    </source>
</evidence>
<evidence type="ECO:0000313" key="2">
    <source>
        <dbReference type="EMBL" id="AAN54740.1"/>
    </source>
</evidence>
<dbReference type="BioCyc" id="SONE211586:G1GMP-1550-MONOMER"/>
<dbReference type="RefSeq" id="WP_011071834.1">
    <property type="nucleotide sequence ID" value="NC_004347.2"/>
</dbReference>
<dbReference type="AlphaFoldDB" id="Q8EGB9"/>
<organism evidence="2 3">
    <name type="scientific">Shewanella oneidensis (strain ATCC 700550 / JCM 31522 / CIP 106686 / LMG 19005 / NCIMB 14063 / MR-1)</name>
    <dbReference type="NCBI Taxonomy" id="211586"/>
    <lineage>
        <taxon>Bacteria</taxon>
        <taxon>Pseudomonadati</taxon>
        <taxon>Pseudomonadota</taxon>
        <taxon>Gammaproteobacteria</taxon>
        <taxon>Alteromonadales</taxon>
        <taxon>Shewanellaceae</taxon>
        <taxon>Shewanella</taxon>
    </lineage>
</organism>
<accession>Q8EGB9</accession>
<gene>
    <name evidence="2" type="ordered locus">SO_1685</name>
</gene>
<dbReference type="EMBL" id="AE014299">
    <property type="protein sequence ID" value="AAN54740.1"/>
    <property type="molecule type" value="Genomic_DNA"/>
</dbReference>
<dbReference type="OrthoDB" id="6266418at2"/>
<protein>
    <submittedName>
        <fullName evidence="2">Uncharacterized protein</fullName>
    </submittedName>
</protein>
<dbReference type="HOGENOM" id="CLU_2685810_0_0_6"/>
<feature type="transmembrane region" description="Helical" evidence="1">
    <location>
        <begin position="44"/>
        <end position="62"/>
    </location>
</feature>
<name>Q8EGB9_SHEON</name>
<feature type="transmembrane region" description="Helical" evidence="1">
    <location>
        <begin position="20"/>
        <end position="38"/>
    </location>
</feature>
<reference evidence="2 3" key="2">
    <citation type="journal article" date="2005" name="Proteomics">
        <title>Global detection and characterization of hypothetical proteins in Shewanella oneidensis MR-1 using LC-MS based proteomics.</title>
        <authorList>
            <person name="Elias D.A."/>
            <person name="Monroe M.E."/>
            <person name="Marshall M.J."/>
            <person name="Romine M.F."/>
            <person name="Belieav A.S."/>
            <person name="Fredrickson J.K."/>
            <person name="Anderson G.A."/>
            <person name="Smith R.D."/>
            <person name="Lipton M.S."/>
        </authorList>
    </citation>
    <scope>NUCLEOTIDE SEQUENCE [LARGE SCALE GENOMIC DNA]</scope>
    <source>
        <strain evidence="3">ATCC 700550 / JCM 31522 / CIP 106686 / LMG 19005 / NCIMB 14063 / MR-1</strain>
    </source>
</reference>
<keyword evidence="1" id="KW-0472">Membrane</keyword>
<keyword evidence="1" id="KW-1133">Transmembrane helix</keyword>
<dbReference type="KEGG" id="son:SO_1685"/>
<reference evidence="2 3" key="1">
    <citation type="journal article" date="2002" name="Nat. Biotechnol.">
        <title>Genome sequence of the dissimilatory metal ion-reducing bacterium Shewanella oneidensis.</title>
        <authorList>
            <person name="Heidelberg J.F."/>
            <person name="Paulsen I.T."/>
            <person name="Nelson K.E."/>
            <person name="Gaidos E.J."/>
            <person name="Nelson W.C."/>
            <person name="Read T.D."/>
            <person name="Eisen J.A."/>
            <person name="Seshadri R."/>
            <person name="Ward N."/>
            <person name="Methe B."/>
            <person name="Clayton R.A."/>
            <person name="Meyer T."/>
            <person name="Tsapin A."/>
            <person name="Scott J."/>
            <person name="Beanan M."/>
            <person name="Brinkac L."/>
            <person name="Daugherty S."/>
            <person name="DeBoy R.T."/>
            <person name="Dodson R.J."/>
            <person name="Durkin A.S."/>
            <person name="Haft D.H."/>
            <person name="Kolonay J.F."/>
            <person name="Madupu R."/>
            <person name="Peterson J.D."/>
            <person name="Umayam L.A."/>
            <person name="White O."/>
            <person name="Wolf A.M."/>
            <person name="Vamathevan J."/>
            <person name="Weidman J."/>
            <person name="Impraim M."/>
            <person name="Lee K."/>
            <person name="Berry K."/>
            <person name="Lee C."/>
            <person name="Mueller J."/>
            <person name="Khouri H."/>
            <person name="Gill J."/>
            <person name="Utterback T.R."/>
            <person name="McDonald L.A."/>
            <person name="Feldblyum T.V."/>
            <person name="Smith H.O."/>
            <person name="Venter J.C."/>
            <person name="Nealson K.H."/>
            <person name="Fraser C.M."/>
        </authorList>
    </citation>
    <scope>NUCLEOTIDE SEQUENCE [LARGE SCALE GENOMIC DNA]</scope>
    <source>
        <strain evidence="3">ATCC 700550 / JCM 31522 / CIP 106686 / LMG 19005 / NCIMB 14063 / MR-1</strain>
    </source>
</reference>
<dbReference type="PATRIC" id="fig|211586.12.peg.1624"/>
<keyword evidence="3" id="KW-1185">Reference proteome</keyword>
<reference evidence="2 3" key="4">
    <citation type="journal article" date="2011" name="BMC Genomics">
        <title>Genome-wide protein localization prediction strategies for gram negative bacteria.</title>
        <authorList>
            <person name="Romine M.F."/>
        </authorList>
    </citation>
    <scope>NUCLEOTIDE SEQUENCE [LARGE SCALE GENOMIC DNA]</scope>
    <source>
        <strain evidence="3">ATCC 700550 / JCM 31522 / CIP 106686 / LMG 19005 / NCIMB 14063 / MR-1</strain>
    </source>
</reference>
<dbReference type="STRING" id="211586.SO_1685"/>
<evidence type="ECO:0000313" key="3">
    <source>
        <dbReference type="Proteomes" id="UP000008186"/>
    </source>
</evidence>
<sequence length="83" mass="9673">MSWQDKALWLEKITKRMMLIVGALGVVVIYGGFFFLLFSGRSVAVIPWFFLLSPWICIYCGLTQEQQANVLKWFVKKVKKVKK</sequence>
<dbReference type="eggNOG" id="ENOG50317VM">
    <property type="taxonomic scope" value="Bacteria"/>
</dbReference>